<dbReference type="GO" id="GO:0071014">
    <property type="term" value="C:post-mRNA release spliceosomal complex"/>
    <property type="evidence" value="ECO:0007669"/>
    <property type="project" value="TreeGrafter"/>
</dbReference>
<protein>
    <recommendedName>
        <fullName evidence="6">CWF19-like protein 1</fullName>
    </recommendedName>
</protein>
<dbReference type="InterPro" id="IPR040194">
    <property type="entry name" value="Cwf19-like"/>
</dbReference>
<name>A0A7R9EIL5_9NEOP</name>
<evidence type="ECO:0000256" key="1">
    <source>
        <dbReference type="ARBA" id="ARBA00006795"/>
    </source>
</evidence>
<gene>
    <name evidence="5" type="ORF">TMSB3V08_LOCUS10921</name>
</gene>
<proteinExistence type="inferred from homology"/>
<dbReference type="PANTHER" id="PTHR12072">
    <property type="entry name" value="CWF19, CELL CYCLE CONTROL PROTEIN"/>
    <property type="match status" value="1"/>
</dbReference>
<evidence type="ECO:0008006" key="6">
    <source>
        <dbReference type="Google" id="ProtNLM"/>
    </source>
</evidence>
<dbReference type="AlphaFoldDB" id="A0A7R9EIL5"/>
<sequence>MATVYVDNIGKTVSTELSGHLDLANEQLKLLHNVEPHSVSFVGKREKDSLVCGDVDGKFKTLFTKVENINTKSGPFDFLLCVGDFFGSSADSWTPYKDGKLSVPIATYVLGPSTVSHGALYPDMNGGELAPNVSYLVSGQYCRRRVEGTEEKWERKASIGIQLYLDSICRGEWKEQKRSGRGRQVEVYNWCDNERGANEYSKKFLDSIVEESGRNRGRQVEYCRGEWKEQKRSGRGRQVEVYNWCDSERGANEYSKKFQVSGQYCRGEWKEQKRRKRGLFTTSSGLKIAYVSGIETNSKESPQEHTFVEADVVSVRDICYKGKPSFRGVDILVTSVWPKDIVHINVDLRQTADSWLLSWLATQIKPRYHFCASKTVYYERPPYSNFNSSGDTAIHATRFIALAKVGNEGKQKWLYAASLEPIDKMSAKELYQQTTDQTECPYSGNMLSPHINKKPEEPTQFFYDMNQSDDGDNRRKRSRKNDDGPERKQRPVFDQATCWFCLQSSDVEKHLVISIGDEAYLALAKGGLVPEHLLILPVTHHQSLSDVPEAECAETQGFQLDEIPTHSKLEQIAPPGTPYFYVELPSGEKLFHRVKKNFPLQFGREVLASSALLDMEDRADWRDCKISKEEETDLAKQFRNDFKEFDFTV</sequence>
<dbReference type="Pfam" id="PF04676">
    <property type="entry name" value="CwfJ_C_2"/>
    <property type="match status" value="1"/>
</dbReference>
<dbReference type="CDD" id="cd07380">
    <property type="entry name" value="MPP_CWF19_N"/>
    <property type="match status" value="2"/>
</dbReference>
<dbReference type="EMBL" id="OB797341">
    <property type="protein sequence ID" value="CAD7434267.1"/>
    <property type="molecule type" value="Genomic_DNA"/>
</dbReference>
<feature type="compositionally biased region" description="Basic and acidic residues" evidence="2">
    <location>
        <begin position="480"/>
        <end position="489"/>
    </location>
</feature>
<feature type="region of interest" description="Disordered" evidence="2">
    <location>
        <begin position="461"/>
        <end position="489"/>
    </location>
</feature>
<dbReference type="SUPFAM" id="SSF54197">
    <property type="entry name" value="HIT-like"/>
    <property type="match status" value="1"/>
</dbReference>
<organism evidence="5">
    <name type="scientific">Timema monikensis</name>
    <dbReference type="NCBI Taxonomy" id="170555"/>
    <lineage>
        <taxon>Eukaryota</taxon>
        <taxon>Metazoa</taxon>
        <taxon>Ecdysozoa</taxon>
        <taxon>Arthropoda</taxon>
        <taxon>Hexapoda</taxon>
        <taxon>Insecta</taxon>
        <taxon>Pterygota</taxon>
        <taxon>Neoptera</taxon>
        <taxon>Polyneoptera</taxon>
        <taxon>Phasmatodea</taxon>
        <taxon>Timematodea</taxon>
        <taxon>Timematoidea</taxon>
        <taxon>Timematidae</taxon>
        <taxon>Timema</taxon>
    </lineage>
</organism>
<dbReference type="Pfam" id="PF04677">
    <property type="entry name" value="CwfJ_C_1"/>
    <property type="match status" value="1"/>
</dbReference>
<dbReference type="GO" id="GO:0061632">
    <property type="term" value="F:RNA lariat debranching enzyme activator activity"/>
    <property type="evidence" value="ECO:0007669"/>
    <property type="project" value="TreeGrafter"/>
</dbReference>
<reference evidence="5" key="1">
    <citation type="submission" date="2020-11" db="EMBL/GenBank/DDBJ databases">
        <authorList>
            <person name="Tran Van P."/>
        </authorList>
    </citation>
    <scope>NUCLEOTIDE SEQUENCE</scope>
</reference>
<evidence type="ECO:0000313" key="5">
    <source>
        <dbReference type="EMBL" id="CAD7434267.1"/>
    </source>
</evidence>
<evidence type="ECO:0000259" key="3">
    <source>
        <dbReference type="Pfam" id="PF04676"/>
    </source>
</evidence>
<feature type="domain" description="Cwf19-like C-terminal" evidence="4">
    <location>
        <begin position="488"/>
        <end position="559"/>
    </location>
</feature>
<dbReference type="InterPro" id="IPR006768">
    <property type="entry name" value="Cwf19-like_C_dom-1"/>
</dbReference>
<dbReference type="InterPro" id="IPR006767">
    <property type="entry name" value="Cwf19-like_C_dom-2"/>
</dbReference>
<evidence type="ECO:0000256" key="2">
    <source>
        <dbReference type="SAM" id="MobiDB-lite"/>
    </source>
</evidence>
<comment type="similarity">
    <text evidence="1">Belongs to the CWF19 family.</text>
</comment>
<dbReference type="Gene3D" id="3.30.428.10">
    <property type="entry name" value="HIT-like"/>
    <property type="match status" value="1"/>
</dbReference>
<accession>A0A7R9EIL5</accession>
<feature type="domain" description="Cwf19-like protein C-terminal" evidence="3">
    <location>
        <begin position="560"/>
        <end position="648"/>
    </location>
</feature>
<dbReference type="PANTHER" id="PTHR12072:SF4">
    <property type="entry name" value="CWF19-LIKE PROTEIN 1"/>
    <property type="match status" value="1"/>
</dbReference>
<dbReference type="GO" id="GO:0000398">
    <property type="term" value="P:mRNA splicing, via spliceosome"/>
    <property type="evidence" value="ECO:0007669"/>
    <property type="project" value="TreeGrafter"/>
</dbReference>
<dbReference type="InterPro" id="IPR036265">
    <property type="entry name" value="HIT-like_sf"/>
</dbReference>
<evidence type="ECO:0000259" key="4">
    <source>
        <dbReference type="Pfam" id="PF04677"/>
    </source>
</evidence>